<accession>A0ABD2LAH8</accession>
<sequence>MPASSPSSSSSSSSPISVSSSAMPSSSPSLFSFPAQFYASSSSWSLLLMVLCCCYCLLSCAVEAAPLQPSAGASGEQFERADRDYRPLQFGKRESYRPLQFGKRTLARGPFGPSGVAPFVYGPASLHNMHNGGLEEFDPTMDQYVLVMERRK</sequence>
<dbReference type="EMBL" id="JBICBT010000485">
    <property type="protein sequence ID" value="KAL3112046.1"/>
    <property type="molecule type" value="Genomic_DNA"/>
</dbReference>
<evidence type="ECO:0000313" key="2">
    <source>
        <dbReference type="Proteomes" id="UP001620626"/>
    </source>
</evidence>
<proteinExistence type="predicted"/>
<reference evidence="1 2" key="1">
    <citation type="submission" date="2024-10" db="EMBL/GenBank/DDBJ databases">
        <authorList>
            <person name="Kim D."/>
        </authorList>
    </citation>
    <scope>NUCLEOTIDE SEQUENCE [LARGE SCALE GENOMIC DNA]</scope>
    <source>
        <strain evidence="1">BH-2024</strain>
    </source>
</reference>
<gene>
    <name evidence="1" type="ORF">niasHT_012411</name>
</gene>
<comment type="caution">
    <text evidence="1">The sequence shown here is derived from an EMBL/GenBank/DDBJ whole genome shotgun (WGS) entry which is preliminary data.</text>
</comment>
<evidence type="ECO:0000313" key="1">
    <source>
        <dbReference type="EMBL" id="KAL3112046.1"/>
    </source>
</evidence>
<dbReference type="Proteomes" id="UP001620626">
    <property type="component" value="Unassembled WGS sequence"/>
</dbReference>
<organism evidence="1 2">
    <name type="scientific">Heterodera trifolii</name>
    <dbReference type="NCBI Taxonomy" id="157864"/>
    <lineage>
        <taxon>Eukaryota</taxon>
        <taxon>Metazoa</taxon>
        <taxon>Ecdysozoa</taxon>
        <taxon>Nematoda</taxon>
        <taxon>Chromadorea</taxon>
        <taxon>Rhabditida</taxon>
        <taxon>Tylenchina</taxon>
        <taxon>Tylenchomorpha</taxon>
        <taxon>Tylenchoidea</taxon>
        <taxon>Heteroderidae</taxon>
        <taxon>Heteroderinae</taxon>
        <taxon>Heterodera</taxon>
    </lineage>
</organism>
<keyword evidence="2" id="KW-1185">Reference proteome</keyword>
<name>A0ABD2LAH8_9BILA</name>
<dbReference type="AlphaFoldDB" id="A0ABD2LAH8"/>
<protein>
    <submittedName>
        <fullName evidence="1">Uncharacterized protein</fullName>
    </submittedName>
</protein>